<comment type="similarity">
    <text evidence="2">Belongs to the short-chain dehydrogenases/reductases (SDR) family.</text>
</comment>
<keyword evidence="3" id="KW-0472">Membrane</keyword>
<dbReference type="EnsemblMetazoa" id="XM_021047004.2">
    <property type="protein sequence ID" value="XP_020902663.1"/>
    <property type="gene ID" value="LOC110241161"/>
</dbReference>
<dbReference type="PRINTS" id="PR00081">
    <property type="entry name" value="GDHRDH"/>
</dbReference>
<dbReference type="Pfam" id="PF00106">
    <property type="entry name" value="adh_short"/>
    <property type="match status" value="1"/>
</dbReference>
<reference evidence="4" key="1">
    <citation type="submission" date="2022-11" db="UniProtKB">
        <authorList>
            <consortium name="EnsemblMetazoa"/>
        </authorList>
    </citation>
    <scope>IDENTIFICATION</scope>
</reference>
<keyword evidence="5" id="KW-1185">Reference proteome</keyword>
<evidence type="ECO:0000256" key="1">
    <source>
        <dbReference type="ARBA" id="ARBA00023002"/>
    </source>
</evidence>
<name>A0A913XD72_EXADI</name>
<evidence type="ECO:0000313" key="5">
    <source>
        <dbReference type="Proteomes" id="UP000887567"/>
    </source>
</evidence>
<dbReference type="KEGG" id="epa:110241161"/>
<keyword evidence="3" id="KW-0812">Transmembrane</keyword>
<evidence type="ECO:0000313" key="4">
    <source>
        <dbReference type="EnsemblMetazoa" id="XP_020902663.1"/>
    </source>
</evidence>
<dbReference type="Gene3D" id="3.40.50.720">
    <property type="entry name" value="NAD(P)-binding Rossmann-like Domain"/>
    <property type="match status" value="1"/>
</dbReference>
<accession>A0A913XD72</accession>
<sequence>MEIFQIAVVVVAAGVLLYFVRQYFNGGVFNSSKRLDGKTVIITGANTGIGKETAVDLAQRGARVIIACRDVHRANLALKDIQDRSGSKQVYFEQLDLASFKSIRDFVERIKKNEPKLHILINNAATAYSPFKTEDGFQMEFGVNHLGPFLLTNLLLDLLKKSAPSRVVNLSSSAHTYSKEFRFEDINNEKTYKPMNAYSQSKLANILFTRELAKRLEGTSVTTYAVHPGIVTTELGRRLPLWQRIIMKSVAWLVAKNPKQGAQTTLYCAVSEELEGVSGKYYSDCAEKQPSDYVKDDHAAKKLWDASVEFVGL</sequence>
<dbReference type="PRINTS" id="PR00080">
    <property type="entry name" value="SDRFAMILY"/>
</dbReference>
<proteinExistence type="inferred from homology"/>
<dbReference type="InterPro" id="IPR036291">
    <property type="entry name" value="NAD(P)-bd_dom_sf"/>
</dbReference>
<keyword evidence="1" id="KW-0560">Oxidoreductase</keyword>
<dbReference type="PANTHER" id="PTHR43157:SF31">
    <property type="entry name" value="PHOSPHATIDYLINOSITOL-GLYCAN BIOSYNTHESIS CLASS F PROTEIN"/>
    <property type="match status" value="1"/>
</dbReference>
<feature type="transmembrane region" description="Helical" evidence="3">
    <location>
        <begin position="6"/>
        <end position="24"/>
    </location>
</feature>
<evidence type="ECO:0000256" key="2">
    <source>
        <dbReference type="RuleBase" id="RU000363"/>
    </source>
</evidence>
<dbReference type="Proteomes" id="UP000887567">
    <property type="component" value="Unplaced"/>
</dbReference>
<dbReference type="SUPFAM" id="SSF51735">
    <property type="entry name" value="NAD(P)-binding Rossmann-fold domains"/>
    <property type="match status" value="1"/>
</dbReference>
<dbReference type="PANTHER" id="PTHR43157">
    <property type="entry name" value="PHOSPHATIDYLINOSITOL-GLYCAN BIOSYNTHESIS CLASS F PROTEIN-RELATED"/>
    <property type="match status" value="1"/>
</dbReference>
<dbReference type="AlphaFoldDB" id="A0A913XD72"/>
<protein>
    <submittedName>
        <fullName evidence="4">Uncharacterized protein</fullName>
    </submittedName>
</protein>
<organism evidence="4 5">
    <name type="scientific">Exaiptasia diaphana</name>
    <name type="common">Tropical sea anemone</name>
    <name type="synonym">Aiptasia pulchella</name>
    <dbReference type="NCBI Taxonomy" id="2652724"/>
    <lineage>
        <taxon>Eukaryota</taxon>
        <taxon>Metazoa</taxon>
        <taxon>Cnidaria</taxon>
        <taxon>Anthozoa</taxon>
        <taxon>Hexacorallia</taxon>
        <taxon>Actiniaria</taxon>
        <taxon>Aiptasiidae</taxon>
        <taxon>Exaiptasia</taxon>
    </lineage>
</organism>
<keyword evidence="3" id="KW-1133">Transmembrane helix</keyword>
<dbReference type="GeneID" id="110241161"/>
<dbReference type="GO" id="GO:0016491">
    <property type="term" value="F:oxidoreductase activity"/>
    <property type="evidence" value="ECO:0007669"/>
    <property type="project" value="UniProtKB-KW"/>
</dbReference>
<dbReference type="OrthoDB" id="191139at2759"/>
<dbReference type="RefSeq" id="XP_020902663.1">
    <property type="nucleotide sequence ID" value="XM_021047004.2"/>
</dbReference>
<evidence type="ECO:0000256" key="3">
    <source>
        <dbReference type="SAM" id="Phobius"/>
    </source>
</evidence>
<dbReference type="InterPro" id="IPR002347">
    <property type="entry name" value="SDR_fam"/>
</dbReference>
<dbReference type="OMA" id="NLANTMS"/>